<keyword evidence="6 10" id="KW-1133">Transmembrane helix</keyword>
<proteinExistence type="inferred from homology"/>
<reference evidence="11" key="1">
    <citation type="submission" date="2020-10" db="EMBL/GenBank/DDBJ databases">
        <title>High-Quality Genome Resource of Clonostachys rosea strain S41 by Oxford Nanopore Long-Read Sequencing.</title>
        <authorList>
            <person name="Wang H."/>
        </authorList>
    </citation>
    <scope>NUCLEOTIDE SEQUENCE</scope>
    <source>
        <strain evidence="11">S41</strain>
    </source>
</reference>
<dbReference type="PANTHER" id="PTHR13085">
    <property type="entry name" value="MICROSOMAL SIGNAL PEPTIDASE 25 KDA SUBUNIT"/>
    <property type="match status" value="1"/>
</dbReference>
<accession>A0A8H7MYY6</accession>
<feature type="region of interest" description="Disordered" evidence="9">
    <location>
        <begin position="196"/>
        <end position="220"/>
    </location>
</feature>
<evidence type="ECO:0000256" key="9">
    <source>
        <dbReference type="SAM" id="MobiDB-lite"/>
    </source>
</evidence>
<dbReference type="AlphaFoldDB" id="A0A8H7MYY6"/>
<comment type="subcellular location">
    <subcellularLocation>
        <location evidence="1">Endoplasmic reticulum membrane</location>
        <topology evidence="1">Multi-pass membrane protein</topology>
    </subcellularLocation>
</comment>
<feature type="transmembrane region" description="Helical" evidence="10">
    <location>
        <begin position="41"/>
        <end position="62"/>
    </location>
</feature>
<evidence type="ECO:0000256" key="2">
    <source>
        <dbReference type="ARBA" id="ARBA00007324"/>
    </source>
</evidence>
<protein>
    <recommendedName>
        <fullName evidence="3">Signal peptidase complex subunit 2</fullName>
    </recommendedName>
</protein>
<keyword evidence="5" id="KW-0256">Endoplasmic reticulum</keyword>
<evidence type="ECO:0000256" key="10">
    <source>
        <dbReference type="SAM" id="Phobius"/>
    </source>
</evidence>
<dbReference type="GO" id="GO:0045047">
    <property type="term" value="P:protein targeting to ER"/>
    <property type="evidence" value="ECO:0007669"/>
    <property type="project" value="TreeGrafter"/>
</dbReference>
<keyword evidence="4 10" id="KW-0812">Transmembrane</keyword>
<evidence type="ECO:0000313" key="12">
    <source>
        <dbReference type="Proteomes" id="UP000616885"/>
    </source>
</evidence>
<gene>
    <name evidence="11" type="ORF">IM811_004201</name>
</gene>
<evidence type="ECO:0000313" key="11">
    <source>
        <dbReference type="EMBL" id="KAF9745900.1"/>
    </source>
</evidence>
<comment type="caution">
    <text evidence="11">The sequence shown here is derived from an EMBL/GenBank/DDBJ whole genome shotgun (WGS) entry which is preliminary data.</text>
</comment>
<feature type="transmembrane region" description="Helical" evidence="10">
    <location>
        <begin position="68"/>
        <end position="89"/>
    </location>
</feature>
<feature type="compositionally biased region" description="Basic and acidic residues" evidence="9">
    <location>
        <begin position="200"/>
        <end position="213"/>
    </location>
</feature>
<dbReference type="GO" id="GO:0006465">
    <property type="term" value="P:signal peptide processing"/>
    <property type="evidence" value="ECO:0007669"/>
    <property type="project" value="InterPro"/>
</dbReference>
<evidence type="ECO:0000256" key="1">
    <source>
        <dbReference type="ARBA" id="ARBA00004477"/>
    </source>
</evidence>
<evidence type="ECO:0000256" key="8">
    <source>
        <dbReference type="ARBA" id="ARBA00045608"/>
    </source>
</evidence>
<evidence type="ECO:0000256" key="7">
    <source>
        <dbReference type="ARBA" id="ARBA00023136"/>
    </source>
</evidence>
<comment type="function">
    <text evidence="8">Component of the signal peptidase complex (SPC) which catalyzes the cleavage of N-terminal signal sequences from nascent proteins as they are translocated into the lumen of the endoplasmic reticulum. Enhances the enzymatic activity of SPC and facilitates the interactions between different components of the translocation site.</text>
</comment>
<comment type="similarity">
    <text evidence="2">Belongs to the SPCS2 family.</text>
</comment>
<dbReference type="GO" id="GO:0005787">
    <property type="term" value="C:signal peptidase complex"/>
    <property type="evidence" value="ECO:0007669"/>
    <property type="project" value="InterPro"/>
</dbReference>
<dbReference type="Proteomes" id="UP000616885">
    <property type="component" value="Unassembled WGS sequence"/>
</dbReference>
<organism evidence="11 12">
    <name type="scientific">Bionectria ochroleuca</name>
    <name type="common">Gliocladium roseum</name>
    <dbReference type="NCBI Taxonomy" id="29856"/>
    <lineage>
        <taxon>Eukaryota</taxon>
        <taxon>Fungi</taxon>
        <taxon>Dikarya</taxon>
        <taxon>Ascomycota</taxon>
        <taxon>Pezizomycotina</taxon>
        <taxon>Sordariomycetes</taxon>
        <taxon>Hypocreomycetidae</taxon>
        <taxon>Hypocreales</taxon>
        <taxon>Bionectriaceae</taxon>
        <taxon>Clonostachys</taxon>
    </lineage>
</organism>
<keyword evidence="7 10" id="KW-0472">Membrane</keyword>
<evidence type="ECO:0000256" key="4">
    <source>
        <dbReference type="ARBA" id="ARBA00022692"/>
    </source>
</evidence>
<evidence type="ECO:0000256" key="3">
    <source>
        <dbReference type="ARBA" id="ARBA00017057"/>
    </source>
</evidence>
<dbReference type="Pfam" id="PF06703">
    <property type="entry name" value="SPC25"/>
    <property type="match status" value="1"/>
</dbReference>
<evidence type="ECO:0000256" key="5">
    <source>
        <dbReference type="ARBA" id="ARBA00022824"/>
    </source>
</evidence>
<dbReference type="EMBL" id="JADCTT010000012">
    <property type="protein sequence ID" value="KAF9745900.1"/>
    <property type="molecule type" value="Genomic_DNA"/>
</dbReference>
<dbReference type="InterPro" id="IPR009582">
    <property type="entry name" value="Spc2/SPCS2"/>
</dbReference>
<name>A0A8H7MYY6_BIOOC</name>
<evidence type="ECO:0000256" key="6">
    <source>
        <dbReference type="ARBA" id="ARBA00022989"/>
    </source>
</evidence>
<sequence>MADKITLYNLPDLKNAADDAIANYLNSIKFKQSHSMIDVRLALGYSSFLLAAACALWDYQFGWEATKLYTAVAVAIYTVLSGALTLWTWKVEQGTIYQGKAPSGDDLFIASETKKMEPVYRLKIAIQDKSTGKIKAFKISKPFSEFFDETGLFVPKPFQEFLATNISVVGKADSKRIQAASEKLLSENPELLSAVLNAGSEKDAEATGTEKKAGGKRRKA</sequence>
<dbReference type="PANTHER" id="PTHR13085:SF0">
    <property type="entry name" value="SIGNAL PEPTIDASE COMPLEX SUBUNIT 2"/>
    <property type="match status" value="1"/>
</dbReference>